<accession>A0A343J959</accession>
<dbReference type="RefSeq" id="WP_119864203.1">
    <property type="nucleotide sequence ID" value="NZ_CP016786.1"/>
</dbReference>
<feature type="transmembrane region" description="Helical" evidence="1">
    <location>
        <begin position="139"/>
        <end position="156"/>
    </location>
</feature>
<name>A0A343J959_9CLOT</name>
<keyword evidence="1" id="KW-0472">Membrane</keyword>
<organism evidence="2 3">
    <name type="scientific">Clostridium isatidis</name>
    <dbReference type="NCBI Taxonomy" id="182773"/>
    <lineage>
        <taxon>Bacteria</taxon>
        <taxon>Bacillati</taxon>
        <taxon>Bacillota</taxon>
        <taxon>Clostridia</taxon>
        <taxon>Eubacteriales</taxon>
        <taxon>Clostridiaceae</taxon>
        <taxon>Clostridium</taxon>
    </lineage>
</organism>
<sequence>MEYLPLKAGNLITILVPINLIFSKIIEFIKRYKNKKVENVFRVFTLVFGIGSTAIFYILDYSMYFCFTWIGSLLIGLLQYSIVYRNVEKESNEEINELQKLFSFFSIILGIFIIIIPHTKIFNLIGGGIDSKVDSISKIVFAILGICHIILNEYILSKIQTCLSKNC</sequence>
<reference evidence="2 3" key="1">
    <citation type="submission" date="2016-08" db="EMBL/GenBank/DDBJ databases">
        <title>Complete Genome Sequence Of The Indigo Reducing Clostridium isatidis DSM15098.</title>
        <authorList>
            <person name="Little G.T."/>
            <person name="Minton N.P."/>
        </authorList>
    </citation>
    <scope>NUCLEOTIDE SEQUENCE [LARGE SCALE GENOMIC DNA]</scope>
    <source>
        <strain evidence="2 3">DSM 15098</strain>
    </source>
</reference>
<feature type="transmembrane region" description="Helical" evidence="1">
    <location>
        <begin position="39"/>
        <end position="56"/>
    </location>
</feature>
<feature type="transmembrane region" description="Helical" evidence="1">
    <location>
        <begin position="6"/>
        <end position="27"/>
    </location>
</feature>
<dbReference type="KEGG" id="cia:BEN51_00655"/>
<dbReference type="AlphaFoldDB" id="A0A343J959"/>
<evidence type="ECO:0000313" key="3">
    <source>
        <dbReference type="Proteomes" id="UP000264883"/>
    </source>
</evidence>
<evidence type="ECO:0000313" key="2">
    <source>
        <dbReference type="EMBL" id="ASW42067.1"/>
    </source>
</evidence>
<dbReference type="EMBL" id="CP016786">
    <property type="protein sequence ID" value="ASW42067.1"/>
    <property type="molecule type" value="Genomic_DNA"/>
</dbReference>
<evidence type="ECO:0000256" key="1">
    <source>
        <dbReference type="SAM" id="Phobius"/>
    </source>
</evidence>
<feature type="transmembrane region" description="Helical" evidence="1">
    <location>
        <begin position="62"/>
        <end position="80"/>
    </location>
</feature>
<keyword evidence="3" id="KW-1185">Reference proteome</keyword>
<protein>
    <submittedName>
        <fullName evidence="2">Uncharacterized protein</fullName>
    </submittedName>
</protein>
<gene>
    <name evidence="2" type="ORF">BEN51_00655</name>
</gene>
<feature type="transmembrane region" description="Helical" evidence="1">
    <location>
        <begin position="101"/>
        <end position="119"/>
    </location>
</feature>
<keyword evidence="1" id="KW-0812">Transmembrane</keyword>
<keyword evidence="1" id="KW-1133">Transmembrane helix</keyword>
<dbReference type="Proteomes" id="UP000264883">
    <property type="component" value="Chromosome"/>
</dbReference>
<dbReference type="OrthoDB" id="9928312at2"/>
<proteinExistence type="predicted"/>